<evidence type="ECO:0000256" key="10">
    <source>
        <dbReference type="SAM" id="Phobius"/>
    </source>
</evidence>
<dbReference type="Gene3D" id="2.60.60.20">
    <property type="entry name" value="PLAT/LH2 domain"/>
    <property type="match status" value="1"/>
</dbReference>
<dbReference type="GO" id="GO:0005509">
    <property type="term" value="F:calcium ion binding"/>
    <property type="evidence" value="ECO:0007669"/>
    <property type="project" value="InterPro"/>
</dbReference>
<keyword evidence="4" id="KW-0732">Signal</keyword>
<dbReference type="GO" id="GO:0050982">
    <property type="term" value="P:detection of mechanical stimulus"/>
    <property type="evidence" value="ECO:0007669"/>
    <property type="project" value="TreeGrafter"/>
</dbReference>
<feature type="transmembrane region" description="Helical" evidence="10">
    <location>
        <begin position="1942"/>
        <end position="1962"/>
    </location>
</feature>
<evidence type="ECO:0000256" key="5">
    <source>
        <dbReference type="ARBA" id="ARBA00022989"/>
    </source>
</evidence>
<dbReference type="PANTHER" id="PTHR10877">
    <property type="entry name" value="POLYCYSTIN FAMILY MEMBER"/>
    <property type="match status" value="1"/>
</dbReference>
<dbReference type="CDD" id="cd01752">
    <property type="entry name" value="PLAT_polycystin"/>
    <property type="match status" value="1"/>
</dbReference>
<feature type="transmembrane region" description="Helical" evidence="10">
    <location>
        <begin position="1402"/>
        <end position="1426"/>
    </location>
</feature>
<dbReference type="GO" id="GO:0016020">
    <property type="term" value="C:membrane"/>
    <property type="evidence" value="ECO:0007669"/>
    <property type="project" value="UniProtKB-SubCell"/>
</dbReference>
<feature type="transmembrane region" description="Helical" evidence="10">
    <location>
        <begin position="1359"/>
        <end position="1382"/>
    </location>
</feature>
<dbReference type="InterPro" id="IPR002859">
    <property type="entry name" value="PKD/REJ-like"/>
</dbReference>
<dbReference type="InterPro" id="IPR003915">
    <property type="entry name" value="PKD_2"/>
</dbReference>
<dbReference type="InterPro" id="IPR013122">
    <property type="entry name" value="PKD1_2_channel"/>
</dbReference>
<comment type="similarity">
    <text evidence="2">Belongs to the polycystin family.</text>
</comment>
<feature type="domain" description="PLAT" evidence="11">
    <location>
        <begin position="1083"/>
        <end position="1202"/>
    </location>
</feature>
<dbReference type="FunFam" id="2.60.60.20:FF:000022">
    <property type="entry name" value="Uncharacterized protein"/>
    <property type="match status" value="1"/>
</dbReference>
<feature type="transmembrane region" description="Helical" evidence="10">
    <location>
        <begin position="1040"/>
        <end position="1058"/>
    </location>
</feature>
<evidence type="ECO:0000256" key="2">
    <source>
        <dbReference type="ARBA" id="ARBA00007200"/>
    </source>
</evidence>
<dbReference type="PRINTS" id="PR01433">
    <property type="entry name" value="POLYCYSTIN2"/>
</dbReference>
<feature type="transmembrane region" description="Helical" evidence="10">
    <location>
        <begin position="1838"/>
        <end position="1858"/>
    </location>
</feature>
<dbReference type="InterPro" id="IPR042060">
    <property type="entry name" value="PLAT_polycystin1"/>
</dbReference>
<dbReference type="PROSITE" id="PS50095">
    <property type="entry name" value="PLAT"/>
    <property type="match status" value="1"/>
</dbReference>
<keyword evidence="6 10" id="KW-0472">Membrane</keyword>
<dbReference type="InterPro" id="IPR000203">
    <property type="entry name" value="GPS"/>
</dbReference>
<feature type="transmembrane region" description="Helical" evidence="10">
    <location>
        <begin position="1878"/>
        <end position="1900"/>
    </location>
</feature>
<dbReference type="Pfam" id="PF08016">
    <property type="entry name" value="PKD_channel"/>
    <property type="match status" value="1"/>
</dbReference>
<keyword evidence="7" id="KW-0325">Glycoprotein</keyword>
<dbReference type="InterPro" id="IPR001024">
    <property type="entry name" value="PLAT/LH2_dom"/>
</dbReference>
<sequence length="2049" mass="234313">MIQFNCNRSLSTTTKWTIKNCTSTNCSFKILLSEEIIATFGELYIPSRTLNYGVYQLALTVTMIDSPNLKSSSSVYVRITTTGITANLVQLGTSMITRGDQQDILLDPGTFSVDPDEDTFDATKWKYTYYCRMYGSYNFPNLQGILLSIDDSRIDPYNPSCLSTRSGNGTKLIFGNSTLSPNSSLTILGDSLQSNQIYQFMVYMENRKNSSIQATGYVLVTIEVTYPQLIAVGCVISTMCVPNLEFQLLNPTTQVALFTICIGTCTNLESIKWNIYRGSDNSTSSNSTQWALLNQTSLYENIWFFGTNTSNFTATDQLFLNNLQISLWRFEVVYTFLSATSTSALNFIINQPPSNGSCSIDPLNGTITTLFTIECPNWYDVDGIQDYSLYTWTANISQRTIIAFSSEYTFQVRFPAGDNETSLLNLVVYVRDLAGSITQVNISSVNVIADFATINDLIDKITNSSSTIANNPIIQLLSSANQNVVGQMISSLSQGFNQMSSGNLDQIISNGISAADISVSSLGSQSLQQISIPMNESALINYNIELNSLANVRDYLVTFLTNLVITTSNSIILQSSSLAQLTQATNQLTRNTLMLVSNRCYELSAALYSMFEKISYEDAQSASNQLFQCASNILNGVNGPLQGRTDVLDLDYSRANAKSTDYDTDLESAWSNTNLFGGGDEASIEKNRNIYYQKQLANQINSQVTEIISLLTSSLNIHLNIGQNYVINTSQSFMSLETISMQSLKDRLVKQVENAQFNIPSDFILNTTFSSSISLRSRVDPLASYGNFQNTNLSRSISLSIIDQNGKEVSFQAHQNNPIQMIIPRDPNVLISSMYLQNVTSINSTINNLLFDYRYINITSSLPISVHFEIYSLNRSLAYLFIYKFDQTPQLNSSINLIDGWTMFCPFNLTNDDIYRYFIDNQQTPTHQSLIFGIRELNSTENNNYCLNNSSVNTLPITDESIKFTSDYELRIYTSGCYYLDENNNWKSDGLTVGPLTNLYETECLSTHLTTFAGGFIVLPAPINWSYVFANASFTKNKTVYLTVIITLIIYIILMIYARFKDKKDFEKLGVTPLADNKKCDQYYYQILVFTGQRKHAGTDSKVHFVLSGENDQTPIRLFSDPHRKIFQRGGIDSFIIAVPKSLGLLNYIRIWHDNTGEGSSASWFLKYIIVRDLQSMDKFYFISQQWFAVEKDDGRIERILPVASEAEKQDFSYVLSKKAYHSVSDGHLWFSIFSRPPSNKFTRVQRCTCCFVLFFTSMLLNIMYYDLSNEANASSETHSGALSIGPFYIAPQQIGIGIMVELFTLIPSLLIVQFFRRIQPRQQVSRLREALYKMKPSRKTSKNIPAIKKKKSSVTFPWWCLFIAYGLSMIIIVISIFFIIVRGIEFGDVKTQQWLTSVLTGFFSSVIFTQPIKIICLAIFFICFCRNSKDEKETSEYINEDDEFNISNDEEYLHSLEYRSIFSSQSRKSINRLNANEIIYARDQRLKEIQMWTIIREFFIYFIFAILVFIITYSNREQHSFSQVNHLRAYFLNQRQTTVDYTNINTIDEYWYWLENSFVSNIRAQQWYNEDIPQYLNGFLNDKSSRLIGWATIRQLRVKSELCSDQRVISICEDSYSFSNEETQLFQPGWSTNATTEEFSSSVIKAFNYSTSDELDTYTYVGEFGTYRGGGYVYEFRGRLSDMKTNLSKLHQLEWIDEKTRAIFIQLTLYNPSVQLLTAVTLLAEFLPTGGVYTTSRFEPINFYTFTSILQLVCTIFYIFFIIYFMIIEIRLLFELRLKYFRQYWSIIQLGIIGCSLGSIGVYFWRFQEANRISQLFEQTNGYVYINLQLAVYVNDILTFLLGYCCFFSMIKFVQLFRFNRRVSLFTETLKSCAKELISFSIMFTIVLMSFLSLFYLLFVSKLSSCSSLLATAQMLFEMTLMKFDASQIMGADAFLGPSCFTLFMLLVVFVCLSMFFSIIIDSFHHANDNQKEDQVMLSFMVKKFVRWTGLKRLNQEEIQEERDCRMRSQYVHPIETFSDRIDQLLEAVDKIYIDQKIELSRLEKAGL</sequence>
<dbReference type="PANTHER" id="PTHR10877:SF150">
    <property type="entry name" value="REJ DOMAIN-CONTAINING PROTEIN"/>
    <property type="match status" value="1"/>
</dbReference>
<dbReference type="InterPro" id="IPR046791">
    <property type="entry name" value="Polycystin_dom"/>
</dbReference>
<dbReference type="SMART" id="SM00308">
    <property type="entry name" value="LH2"/>
    <property type="match status" value="1"/>
</dbReference>
<feature type="transmembrane region" description="Helical" evidence="10">
    <location>
        <begin position="1245"/>
        <end position="1266"/>
    </location>
</feature>
<feature type="transmembrane region" description="Helical" evidence="10">
    <location>
        <begin position="1788"/>
        <end position="1806"/>
    </location>
</feature>
<evidence type="ECO:0000256" key="9">
    <source>
        <dbReference type="PROSITE-ProRule" id="PRU00152"/>
    </source>
</evidence>
<feature type="transmembrane region" description="Helical" evidence="10">
    <location>
        <begin position="1495"/>
        <end position="1514"/>
    </location>
</feature>
<dbReference type="Pfam" id="PF02010">
    <property type="entry name" value="REJ"/>
    <property type="match status" value="1"/>
</dbReference>
<evidence type="ECO:0000313" key="12">
    <source>
        <dbReference type="EMBL" id="CAF3822430.1"/>
    </source>
</evidence>
<evidence type="ECO:0000256" key="4">
    <source>
        <dbReference type="ARBA" id="ARBA00022729"/>
    </source>
</evidence>
<dbReference type="GO" id="GO:0005262">
    <property type="term" value="F:calcium channel activity"/>
    <property type="evidence" value="ECO:0007669"/>
    <property type="project" value="TreeGrafter"/>
</dbReference>
<evidence type="ECO:0000259" key="11">
    <source>
        <dbReference type="PROSITE" id="PS50095"/>
    </source>
</evidence>
<comment type="caution">
    <text evidence="12">The sequence shown here is derived from an EMBL/GenBank/DDBJ whole genome shotgun (WGS) entry which is preliminary data.</text>
</comment>
<dbReference type="InterPro" id="IPR051223">
    <property type="entry name" value="Polycystin"/>
</dbReference>
<proteinExistence type="inferred from homology"/>
<evidence type="ECO:0000256" key="7">
    <source>
        <dbReference type="ARBA" id="ARBA00023180"/>
    </source>
</evidence>
<evidence type="ECO:0000256" key="1">
    <source>
        <dbReference type="ARBA" id="ARBA00004141"/>
    </source>
</evidence>
<name>A0A819DEF4_9BILA</name>
<keyword evidence="3 10" id="KW-0812">Transmembrane</keyword>
<protein>
    <recommendedName>
        <fullName evidence="11">PLAT domain-containing protein</fullName>
    </recommendedName>
</protein>
<dbReference type="EMBL" id="CAJOAY010001287">
    <property type="protein sequence ID" value="CAF3822430.1"/>
    <property type="molecule type" value="Genomic_DNA"/>
</dbReference>
<gene>
    <name evidence="12" type="ORF">OKA104_LOCUS19764</name>
</gene>
<dbReference type="Pfam" id="PF01477">
    <property type="entry name" value="PLAT"/>
    <property type="match status" value="1"/>
</dbReference>
<accession>A0A819DEF4</accession>
<dbReference type="SMART" id="SM00303">
    <property type="entry name" value="GPS"/>
    <property type="match status" value="1"/>
</dbReference>
<evidence type="ECO:0000313" key="13">
    <source>
        <dbReference type="Proteomes" id="UP000663881"/>
    </source>
</evidence>
<dbReference type="Proteomes" id="UP000663881">
    <property type="component" value="Unassembled WGS sequence"/>
</dbReference>
<evidence type="ECO:0000256" key="6">
    <source>
        <dbReference type="ARBA" id="ARBA00023136"/>
    </source>
</evidence>
<dbReference type="SUPFAM" id="SSF49723">
    <property type="entry name" value="Lipase/lipooxygenase domain (PLAT/LH2 domain)"/>
    <property type="match status" value="1"/>
</dbReference>
<feature type="transmembrane region" description="Helical" evidence="10">
    <location>
        <begin position="1295"/>
        <end position="1316"/>
    </location>
</feature>
<feature type="transmembrane region" description="Helical" evidence="10">
    <location>
        <begin position="1744"/>
        <end position="1768"/>
    </location>
</feature>
<reference evidence="12" key="1">
    <citation type="submission" date="2021-02" db="EMBL/GenBank/DDBJ databases">
        <authorList>
            <person name="Nowell W R."/>
        </authorList>
    </citation>
    <scope>NUCLEOTIDE SEQUENCE</scope>
</reference>
<evidence type="ECO:0000256" key="8">
    <source>
        <dbReference type="PIRSR" id="PIRSR603915-2"/>
    </source>
</evidence>
<comment type="subcellular location">
    <subcellularLocation>
        <location evidence="1">Membrane</location>
        <topology evidence="1">Multi-pass membrane protein</topology>
    </subcellularLocation>
</comment>
<evidence type="ECO:0000256" key="3">
    <source>
        <dbReference type="ARBA" id="ARBA00022692"/>
    </source>
</evidence>
<organism evidence="12 13">
    <name type="scientific">Adineta steineri</name>
    <dbReference type="NCBI Taxonomy" id="433720"/>
    <lineage>
        <taxon>Eukaryota</taxon>
        <taxon>Metazoa</taxon>
        <taxon>Spiralia</taxon>
        <taxon>Gnathifera</taxon>
        <taxon>Rotifera</taxon>
        <taxon>Eurotatoria</taxon>
        <taxon>Bdelloidea</taxon>
        <taxon>Adinetida</taxon>
        <taxon>Adinetidae</taxon>
        <taxon>Adineta</taxon>
    </lineage>
</organism>
<keyword evidence="5 10" id="KW-1133">Transmembrane helix</keyword>
<feature type="disulfide bond" evidence="8">
    <location>
        <begin position="1604"/>
        <end position="1613"/>
    </location>
</feature>
<dbReference type="Pfam" id="PF20519">
    <property type="entry name" value="Polycystin_dom"/>
    <property type="match status" value="1"/>
</dbReference>
<comment type="caution">
    <text evidence="9">Lacks conserved residue(s) required for the propagation of feature annotation.</text>
</comment>
<dbReference type="InterPro" id="IPR036392">
    <property type="entry name" value="PLAT/LH2_dom_sf"/>
</dbReference>